<dbReference type="Proteomes" id="UP001058167">
    <property type="component" value="Unassembled WGS sequence"/>
</dbReference>
<proteinExistence type="predicted"/>
<evidence type="ECO:0000313" key="1">
    <source>
        <dbReference type="EMBL" id="GKX46728.1"/>
    </source>
</evidence>
<evidence type="ECO:0000313" key="2">
    <source>
        <dbReference type="EMBL" id="GLV69174.1"/>
    </source>
</evidence>
<name>A0AAI9L151_PECCC</name>
<sequence>MLTILELTDDRIQQNNILSWGALHVFKINAPVNSRPLHYILTTNDNPYLAYADKASH</sequence>
<dbReference type="EMBL" id="BRLF01000003">
    <property type="protein sequence ID" value="GKX46728.1"/>
    <property type="molecule type" value="Genomic_DNA"/>
</dbReference>
<organism evidence="2 4">
    <name type="scientific">Pectobacterium carotovorum subsp. carotovorum</name>
    <name type="common">Erwinia carotovora subsp. carotovora</name>
    <dbReference type="NCBI Taxonomy" id="555"/>
    <lineage>
        <taxon>Bacteria</taxon>
        <taxon>Pseudomonadati</taxon>
        <taxon>Pseudomonadota</taxon>
        <taxon>Gammaproteobacteria</taxon>
        <taxon>Enterobacterales</taxon>
        <taxon>Pectobacteriaceae</taxon>
        <taxon>Pectobacterium</taxon>
    </lineage>
</organism>
<keyword evidence="3" id="KW-1185">Reference proteome</keyword>
<evidence type="ECO:0000313" key="3">
    <source>
        <dbReference type="Proteomes" id="UP001058167"/>
    </source>
</evidence>
<protein>
    <submittedName>
        <fullName evidence="2">Uncharacterized protein</fullName>
    </submittedName>
</protein>
<comment type="caution">
    <text evidence="2">The sequence shown here is derived from an EMBL/GenBank/DDBJ whole genome shotgun (WGS) entry which is preliminary data.</text>
</comment>
<dbReference type="Proteomes" id="UP001165145">
    <property type="component" value="Unassembled WGS sequence"/>
</dbReference>
<evidence type="ECO:0000313" key="4">
    <source>
        <dbReference type="Proteomes" id="UP001165145"/>
    </source>
</evidence>
<accession>A0AAI9L151</accession>
<gene>
    <name evidence="2" type="ORF">Pcaca03_16180</name>
    <name evidence="1" type="ORF">SOASR016_14800</name>
</gene>
<reference evidence="2" key="2">
    <citation type="submission" date="2023-02" db="EMBL/GenBank/DDBJ databases">
        <title>Pectobacterium carotovorum subsp. carotovorum NBRC 12380.</title>
        <authorList>
            <person name="Ichikawa N."/>
            <person name="Sato H."/>
            <person name="Tonouchi N."/>
        </authorList>
    </citation>
    <scope>NUCLEOTIDE SEQUENCE</scope>
    <source>
        <strain evidence="2">NBRC 12380</strain>
    </source>
</reference>
<dbReference type="EMBL" id="BSRL01000003">
    <property type="protein sequence ID" value="GLV69174.1"/>
    <property type="molecule type" value="Genomic_DNA"/>
</dbReference>
<reference evidence="1" key="1">
    <citation type="submission" date="2022-06" db="EMBL/GenBank/DDBJ databases">
        <title>Draft genome sequences of Pectobacterium carotovorum subsp. carotovorum str. NBRC12380.</title>
        <authorList>
            <person name="Wakabayashi Y."/>
            <person name="Kojima K."/>
        </authorList>
    </citation>
    <scope>NUCLEOTIDE SEQUENCE</scope>
    <source>
        <strain evidence="1">NBRC 12380</strain>
    </source>
</reference>
<dbReference type="AlphaFoldDB" id="A0AAI9L151"/>